<gene>
    <name evidence="2" type="ORF">RFI_35113</name>
</gene>
<sequence>MQKKIKEFGFLFFYFIILLSNVCVFVNRHAPLKKNIFQESKKKFGKFYFLCFLFVFKMRGIGTIWGENKIKGKKLEKWRGKEIIKSGKNLRKIKNKKMKRKIKKKWKKICKMKKKKKEDN</sequence>
<name>X6LK44_RETFI</name>
<dbReference type="AlphaFoldDB" id="X6LK44"/>
<organism evidence="2 3">
    <name type="scientific">Reticulomyxa filosa</name>
    <dbReference type="NCBI Taxonomy" id="46433"/>
    <lineage>
        <taxon>Eukaryota</taxon>
        <taxon>Sar</taxon>
        <taxon>Rhizaria</taxon>
        <taxon>Retaria</taxon>
        <taxon>Foraminifera</taxon>
        <taxon>Monothalamids</taxon>
        <taxon>Reticulomyxidae</taxon>
        <taxon>Reticulomyxa</taxon>
    </lineage>
</organism>
<feature type="transmembrane region" description="Helical" evidence="1">
    <location>
        <begin position="47"/>
        <end position="66"/>
    </location>
</feature>
<accession>X6LK44</accession>
<keyword evidence="1" id="KW-1133">Transmembrane helix</keyword>
<evidence type="ECO:0000313" key="3">
    <source>
        <dbReference type="Proteomes" id="UP000023152"/>
    </source>
</evidence>
<comment type="caution">
    <text evidence="2">The sequence shown here is derived from an EMBL/GenBank/DDBJ whole genome shotgun (WGS) entry which is preliminary data.</text>
</comment>
<keyword evidence="1" id="KW-0812">Transmembrane</keyword>
<feature type="non-terminal residue" evidence="2">
    <location>
        <position position="120"/>
    </location>
</feature>
<dbReference type="Proteomes" id="UP000023152">
    <property type="component" value="Unassembled WGS sequence"/>
</dbReference>
<keyword evidence="1" id="KW-0472">Membrane</keyword>
<feature type="transmembrane region" description="Helical" evidence="1">
    <location>
        <begin position="7"/>
        <end position="27"/>
    </location>
</feature>
<reference evidence="2 3" key="1">
    <citation type="journal article" date="2013" name="Curr. Biol.">
        <title>The Genome of the Foraminiferan Reticulomyxa filosa.</title>
        <authorList>
            <person name="Glockner G."/>
            <person name="Hulsmann N."/>
            <person name="Schleicher M."/>
            <person name="Noegel A.A."/>
            <person name="Eichinger L."/>
            <person name="Gallinger C."/>
            <person name="Pawlowski J."/>
            <person name="Sierra R."/>
            <person name="Euteneuer U."/>
            <person name="Pillet L."/>
            <person name="Moustafa A."/>
            <person name="Platzer M."/>
            <person name="Groth M."/>
            <person name="Szafranski K."/>
            <person name="Schliwa M."/>
        </authorList>
    </citation>
    <scope>NUCLEOTIDE SEQUENCE [LARGE SCALE GENOMIC DNA]</scope>
</reference>
<keyword evidence="3" id="KW-1185">Reference proteome</keyword>
<protein>
    <submittedName>
        <fullName evidence="2">Uncharacterized protein</fullName>
    </submittedName>
</protein>
<dbReference type="EMBL" id="ASPP01036085">
    <property type="protein sequence ID" value="ETO02323.1"/>
    <property type="molecule type" value="Genomic_DNA"/>
</dbReference>
<evidence type="ECO:0000256" key="1">
    <source>
        <dbReference type="SAM" id="Phobius"/>
    </source>
</evidence>
<proteinExistence type="predicted"/>
<evidence type="ECO:0000313" key="2">
    <source>
        <dbReference type="EMBL" id="ETO02323.1"/>
    </source>
</evidence>